<dbReference type="PRINTS" id="PR00455">
    <property type="entry name" value="HTHTETR"/>
</dbReference>
<dbReference type="PANTHER" id="PTHR47506">
    <property type="entry name" value="TRANSCRIPTIONAL REGULATORY PROTEIN"/>
    <property type="match status" value="1"/>
</dbReference>
<organism evidence="6 7">
    <name type="scientific">Streptomyces solicavernae</name>
    <dbReference type="NCBI Taxonomy" id="3043614"/>
    <lineage>
        <taxon>Bacteria</taxon>
        <taxon>Bacillati</taxon>
        <taxon>Actinomycetota</taxon>
        <taxon>Actinomycetes</taxon>
        <taxon>Kitasatosporales</taxon>
        <taxon>Streptomycetaceae</taxon>
        <taxon>Streptomyces</taxon>
    </lineage>
</organism>
<keyword evidence="1" id="KW-0805">Transcription regulation</keyword>
<evidence type="ECO:0000313" key="7">
    <source>
        <dbReference type="Proteomes" id="UP001224661"/>
    </source>
</evidence>
<dbReference type="RefSeq" id="WP_282516454.1">
    <property type="nucleotide sequence ID" value="NZ_JASCIR010000036.1"/>
</dbReference>
<keyword evidence="7" id="KW-1185">Reference proteome</keyword>
<dbReference type="SUPFAM" id="SSF46689">
    <property type="entry name" value="Homeodomain-like"/>
    <property type="match status" value="1"/>
</dbReference>
<dbReference type="Gene3D" id="1.10.357.10">
    <property type="entry name" value="Tetracycline Repressor, domain 2"/>
    <property type="match status" value="1"/>
</dbReference>
<dbReference type="PANTHER" id="PTHR47506:SF3">
    <property type="entry name" value="HTH-TYPE TRANSCRIPTIONAL REGULATOR LMRA"/>
    <property type="match status" value="1"/>
</dbReference>
<evidence type="ECO:0000313" key="6">
    <source>
        <dbReference type="EMBL" id="MDI3389976.1"/>
    </source>
</evidence>
<comment type="caution">
    <text evidence="6">The sequence shown here is derived from an EMBL/GenBank/DDBJ whole genome shotgun (WGS) entry which is preliminary data.</text>
</comment>
<accession>A0ABT6RZW7</accession>
<proteinExistence type="predicted"/>
<evidence type="ECO:0000256" key="4">
    <source>
        <dbReference type="PROSITE-ProRule" id="PRU00335"/>
    </source>
</evidence>
<dbReference type="Proteomes" id="UP001224661">
    <property type="component" value="Unassembled WGS sequence"/>
</dbReference>
<evidence type="ECO:0000259" key="5">
    <source>
        <dbReference type="PROSITE" id="PS50977"/>
    </source>
</evidence>
<evidence type="ECO:0000256" key="2">
    <source>
        <dbReference type="ARBA" id="ARBA00023125"/>
    </source>
</evidence>
<dbReference type="InterPro" id="IPR009057">
    <property type="entry name" value="Homeodomain-like_sf"/>
</dbReference>
<dbReference type="InterPro" id="IPR036271">
    <property type="entry name" value="Tet_transcr_reg_TetR-rel_C_sf"/>
</dbReference>
<gene>
    <name evidence="6" type="ORF">QIS99_27845</name>
</gene>
<dbReference type="Pfam" id="PF00440">
    <property type="entry name" value="TetR_N"/>
    <property type="match status" value="1"/>
</dbReference>
<dbReference type="InterPro" id="IPR001647">
    <property type="entry name" value="HTH_TetR"/>
</dbReference>
<feature type="domain" description="HTH tetR-type" evidence="5">
    <location>
        <begin position="8"/>
        <end position="68"/>
    </location>
</feature>
<dbReference type="PROSITE" id="PS50977">
    <property type="entry name" value="HTH_TETR_2"/>
    <property type="match status" value="1"/>
</dbReference>
<reference evidence="6 7" key="1">
    <citation type="submission" date="2023-05" db="EMBL/GenBank/DDBJ databases">
        <title>Draft genome sequence of Streptomyces sp. B-S-A8 isolated from a cave soil in Thailand.</title>
        <authorList>
            <person name="Chamroensaksri N."/>
            <person name="Muangham S."/>
        </authorList>
    </citation>
    <scope>NUCLEOTIDE SEQUENCE [LARGE SCALE GENOMIC DNA]</scope>
    <source>
        <strain evidence="6 7">B-S-A8</strain>
    </source>
</reference>
<dbReference type="EMBL" id="JASCIR010000036">
    <property type="protein sequence ID" value="MDI3389976.1"/>
    <property type="molecule type" value="Genomic_DNA"/>
</dbReference>
<dbReference type="SUPFAM" id="SSF48498">
    <property type="entry name" value="Tetracyclin repressor-like, C-terminal domain"/>
    <property type="match status" value="1"/>
</dbReference>
<protein>
    <submittedName>
        <fullName evidence="6">TetR family transcriptional regulator</fullName>
    </submittedName>
</protein>
<evidence type="ECO:0000256" key="3">
    <source>
        <dbReference type="ARBA" id="ARBA00023163"/>
    </source>
</evidence>
<keyword evidence="2 4" id="KW-0238">DNA-binding</keyword>
<evidence type="ECO:0000256" key="1">
    <source>
        <dbReference type="ARBA" id="ARBA00023015"/>
    </source>
</evidence>
<feature type="DNA-binding region" description="H-T-H motif" evidence="4">
    <location>
        <begin position="31"/>
        <end position="50"/>
    </location>
</feature>
<sequence>MVKQERALLTRDRMVRAAADAFARQGYTGTSLQDVCRGAGVSMGALTFHFARKRDLAAAVTEVGTETTRQAIDRVLHATDDPLQSVVAVTCELADLLASDAGVQATRQLAEPAADWDDIWMPTVRLLLFEAEQQQLLDSAVKVETLVRLASHLVHGSASSLRGTEQGEHRATELSRIWAAVIHGITAPTVRAMRRRREPERA</sequence>
<name>A0ABT6RZW7_9ACTN</name>
<keyword evidence="3" id="KW-0804">Transcription</keyword>